<dbReference type="EMBL" id="BMAT01009707">
    <property type="protein sequence ID" value="GFS12463.1"/>
    <property type="molecule type" value="Genomic_DNA"/>
</dbReference>
<comment type="caution">
    <text evidence="2">The sequence shown here is derived from an EMBL/GenBank/DDBJ whole genome shotgun (WGS) entry which is preliminary data.</text>
</comment>
<evidence type="ECO:0000313" key="2">
    <source>
        <dbReference type="EMBL" id="GFS12463.1"/>
    </source>
</evidence>
<sequence length="329" mass="36023">MDENVYRDHQFCAGDNDVRNGSSTTGSFNTAHSLEVDQDLVTDIDMNENSERHQLENSILAADRGDPANHIQNDCDVNSAELHPVMNGSVQENVDKTVFENGEDFNSNQEPIFELDQTSSFAEIKTSVSSSDELRTGFEQPTLQNVTGEGDAHLERSSSHMTVLKTGSPVGNGLSETGKDEEVGFEEETFLGKKADFCPVPTPLLPALEEPVPDSWACVEGDFVLVMAVYQTHLGSDMLAAPDARLQDGLIHLMMVRKGVSKANLFRLFLSFSQGNHVSSPYVEVVKVLAFRLEPHSSNGNIMVDGERFEPAPIQAQILPGLARVMAIK</sequence>
<evidence type="ECO:0000313" key="3">
    <source>
        <dbReference type="Proteomes" id="UP000762676"/>
    </source>
</evidence>
<dbReference type="Proteomes" id="UP000762676">
    <property type="component" value="Unassembled WGS sequence"/>
</dbReference>
<dbReference type="GO" id="GO:0005737">
    <property type="term" value="C:cytoplasm"/>
    <property type="evidence" value="ECO:0007669"/>
    <property type="project" value="TreeGrafter"/>
</dbReference>
<dbReference type="PANTHER" id="PTHR12358:SF112">
    <property type="entry name" value="LD11247P-RELATED"/>
    <property type="match status" value="1"/>
</dbReference>
<dbReference type="InterPro" id="IPR045540">
    <property type="entry name" value="YegS/DAGK_C"/>
</dbReference>
<gene>
    <name evidence="2" type="ORF">ElyMa_004860500</name>
</gene>
<dbReference type="Gene3D" id="2.60.200.40">
    <property type="match status" value="1"/>
</dbReference>
<keyword evidence="2" id="KW-0418">Kinase</keyword>
<dbReference type="InterPro" id="IPR050187">
    <property type="entry name" value="Lipid_Phosphate_FormReg"/>
</dbReference>
<dbReference type="InterPro" id="IPR016064">
    <property type="entry name" value="NAD/diacylglycerol_kinase_sf"/>
</dbReference>
<dbReference type="GO" id="GO:0016020">
    <property type="term" value="C:membrane"/>
    <property type="evidence" value="ECO:0007669"/>
    <property type="project" value="TreeGrafter"/>
</dbReference>
<evidence type="ECO:0000259" key="1">
    <source>
        <dbReference type="Pfam" id="PF19279"/>
    </source>
</evidence>
<proteinExistence type="predicted"/>
<keyword evidence="2" id="KW-0808">Transferase</keyword>
<name>A0AAV4IRM7_9GAST</name>
<dbReference type="GO" id="GO:0046512">
    <property type="term" value="P:sphingosine biosynthetic process"/>
    <property type="evidence" value="ECO:0007669"/>
    <property type="project" value="TreeGrafter"/>
</dbReference>
<accession>A0AAV4IRM7</accession>
<organism evidence="2 3">
    <name type="scientific">Elysia marginata</name>
    <dbReference type="NCBI Taxonomy" id="1093978"/>
    <lineage>
        <taxon>Eukaryota</taxon>
        <taxon>Metazoa</taxon>
        <taxon>Spiralia</taxon>
        <taxon>Lophotrochozoa</taxon>
        <taxon>Mollusca</taxon>
        <taxon>Gastropoda</taxon>
        <taxon>Heterobranchia</taxon>
        <taxon>Euthyneura</taxon>
        <taxon>Panpulmonata</taxon>
        <taxon>Sacoglossa</taxon>
        <taxon>Placobranchoidea</taxon>
        <taxon>Plakobranchidae</taxon>
        <taxon>Elysia</taxon>
    </lineage>
</organism>
<dbReference type="Pfam" id="PF19279">
    <property type="entry name" value="YegS_C"/>
    <property type="match status" value="1"/>
</dbReference>
<dbReference type="SUPFAM" id="SSF111331">
    <property type="entry name" value="NAD kinase/diacylglycerol kinase-like"/>
    <property type="match status" value="1"/>
</dbReference>
<dbReference type="AlphaFoldDB" id="A0AAV4IRM7"/>
<keyword evidence="3" id="KW-1185">Reference proteome</keyword>
<protein>
    <submittedName>
        <fullName evidence="2">Sphingosine kinase 2</fullName>
    </submittedName>
</protein>
<dbReference type="PANTHER" id="PTHR12358">
    <property type="entry name" value="SPHINGOSINE KINASE"/>
    <property type="match status" value="1"/>
</dbReference>
<reference evidence="2 3" key="1">
    <citation type="journal article" date="2021" name="Elife">
        <title>Chloroplast acquisition without the gene transfer in kleptoplastic sea slugs, Plakobranchus ocellatus.</title>
        <authorList>
            <person name="Maeda T."/>
            <person name="Takahashi S."/>
            <person name="Yoshida T."/>
            <person name="Shimamura S."/>
            <person name="Takaki Y."/>
            <person name="Nagai Y."/>
            <person name="Toyoda A."/>
            <person name="Suzuki Y."/>
            <person name="Arimoto A."/>
            <person name="Ishii H."/>
            <person name="Satoh N."/>
            <person name="Nishiyama T."/>
            <person name="Hasebe M."/>
            <person name="Maruyama T."/>
            <person name="Minagawa J."/>
            <person name="Obokata J."/>
            <person name="Shigenobu S."/>
        </authorList>
    </citation>
    <scope>NUCLEOTIDE SEQUENCE [LARGE SCALE GENOMIC DNA]</scope>
</reference>
<dbReference type="GO" id="GO:0001727">
    <property type="term" value="F:lipid kinase activity"/>
    <property type="evidence" value="ECO:0007669"/>
    <property type="project" value="TreeGrafter"/>
</dbReference>
<feature type="domain" description="YegS/DAGK C-terminal" evidence="1">
    <location>
        <begin position="224"/>
        <end position="326"/>
    </location>
</feature>